<evidence type="ECO:0000259" key="2">
    <source>
        <dbReference type="Pfam" id="PF08030"/>
    </source>
</evidence>
<proteinExistence type="predicted"/>
<dbReference type="AlphaFoldDB" id="A0A9D4UE67"/>
<accession>A0A9D4UE67</accession>
<sequence length="76" mass="8417">MQYRYKTLVIVGGGIGLTPLLAMLCDVLHRQRRGQGAASLPTSIHLYHCVRKPEELCVLNSIDPHQISPGYEKICG</sequence>
<keyword evidence="4" id="KW-1185">Reference proteome</keyword>
<comment type="caution">
    <text evidence="3">The sequence shown here is derived from an EMBL/GenBank/DDBJ whole genome shotgun (WGS) entry which is preliminary data.</text>
</comment>
<gene>
    <name evidence="3" type="ORF">GOP47_0018477</name>
</gene>
<organism evidence="3 4">
    <name type="scientific">Adiantum capillus-veneris</name>
    <name type="common">Maidenhair fern</name>
    <dbReference type="NCBI Taxonomy" id="13818"/>
    <lineage>
        <taxon>Eukaryota</taxon>
        <taxon>Viridiplantae</taxon>
        <taxon>Streptophyta</taxon>
        <taxon>Embryophyta</taxon>
        <taxon>Tracheophyta</taxon>
        <taxon>Polypodiopsida</taxon>
        <taxon>Polypodiidae</taxon>
        <taxon>Polypodiales</taxon>
        <taxon>Pteridineae</taxon>
        <taxon>Pteridaceae</taxon>
        <taxon>Vittarioideae</taxon>
        <taxon>Adiantum</taxon>
    </lineage>
</organism>
<evidence type="ECO:0000256" key="1">
    <source>
        <dbReference type="ARBA" id="ARBA00023002"/>
    </source>
</evidence>
<dbReference type="EMBL" id="JABFUD020000018">
    <property type="protein sequence ID" value="KAI5065853.1"/>
    <property type="molecule type" value="Genomic_DNA"/>
</dbReference>
<reference evidence="3" key="1">
    <citation type="submission" date="2021-01" db="EMBL/GenBank/DDBJ databases">
        <title>Adiantum capillus-veneris genome.</title>
        <authorList>
            <person name="Fang Y."/>
            <person name="Liao Q."/>
        </authorList>
    </citation>
    <scope>NUCLEOTIDE SEQUENCE</scope>
    <source>
        <strain evidence="3">H3</strain>
        <tissue evidence="3">Leaf</tissue>
    </source>
</reference>
<dbReference type="InterPro" id="IPR013121">
    <property type="entry name" value="Fe_red_NAD-bd_6"/>
</dbReference>
<feature type="domain" description="Ferric reductase NAD binding" evidence="2">
    <location>
        <begin position="5"/>
        <end position="60"/>
    </location>
</feature>
<dbReference type="GO" id="GO:0016491">
    <property type="term" value="F:oxidoreductase activity"/>
    <property type="evidence" value="ECO:0007669"/>
    <property type="project" value="UniProtKB-KW"/>
</dbReference>
<protein>
    <recommendedName>
        <fullName evidence="2">Ferric reductase NAD binding domain-containing protein</fullName>
    </recommendedName>
</protein>
<dbReference type="InterPro" id="IPR039261">
    <property type="entry name" value="FNR_nucleotide-bd"/>
</dbReference>
<dbReference type="Gene3D" id="3.40.50.80">
    <property type="entry name" value="Nucleotide-binding domain of ferredoxin-NADP reductase (FNR) module"/>
    <property type="match status" value="1"/>
</dbReference>
<evidence type="ECO:0000313" key="3">
    <source>
        <dbReference type="EMBL" id="KAI5065853.1"/>
    </source>
</evidence>
<dbReference type="OrthoDB" id="1734137at2759"/>
<dbReference type="Proteomes" id="UP000886520">
    <property type="component" value="Chromosome 18"/>
</dbReference>
<name>A0A9D4UE67_ADICA</name>
<dbReference type="Pfam" id="PF08030">
    <property type="entry name" value="NAD_binding_6"/>
    <property type="match status" value="1"/>
</dbReference>
<evidence type="ECO:0000313" key="4">
    <source>
        <dbReference type="Proteomes" id="UP000886520"/>
    </source>
</evidence>
<keyword evidence="1" id="KW-0560">Oxidoreductase</keyword>
<dbReference type="SUPFAM" id="SSF52343">
    <property type="entry name" value="Ferredoxin reductase-like, C-terminal NADP-linked domain"/>
    <property type="match status" value="1"/>
</dbReference>